<proteinExistence type="predicted"/>
<dbReference type="Gene3D" id="3.10.180.10">
    <property type="entry name" value="2,3-Dihydroxybiphenyl 1,2-Dioxygenase, domain 1"/>
    <property type="match status" value="1"/>
</dbReference>
<dbReference type="EMBL" id="FLQY01000124">
    <property type="protein sequence ID" value="SBT07151.1"/>
    <property type="molecule type" value="Genomic_DNA"/>
</dbReference>
<dbReference type="GO" id="GO:0051213">
    <property type="term" value="F:dioxygenase activity"/>
    <property type="evidence" value="ECO:0007669"/>
    <property type="project" value="UniProtKB-KW"/>
</dbReference>
<dbReference type="InterPro" id="IPR004360">
    <property type="entry name" value="Glyas_Fos-R_dOase_dom"/>
</dbReference>
<dbReference type="SUPFAM" id="SSF54593">
    <property type="entry name" value="Glyoxalase/Bleomycin resistance protein/Dihydroxybiphenyl dioxygenase"/>
    <property type="match status" value="1"/>
</dbReference>
<evidence type="ECO:0000259" key="1">
    <source>
        <dbReference type="PROSITE" id="PS51819"/>
    </source>
</evidence>
<gene>
    <name evidence="2" type="ORF">PROAA_210035</name>
</gene>
<keyword evidence="3" id="KW-1185">Reference proteome</keyword>
<keyword evidence="2" id="KW-0560">Oxidoreductase</keyword>
<feature type="domain" description="VOC" evidence="1">
    <location>
        <begin position="12"/>
        <end position="121"/>
    </location>
</feature>
<evidence type="ECO:0000313" key="2">
    <source>
        <dbReference type="EMBL" id="SBT07151.1"/>
    </source>
</evidence>
<evidence type="ECO:0000313" key="3">
    <source>
        <dbReference type="Proteomes" id="UP000199600"/>
    </source>
</evidence>
<dbReference type="PROSITE" id="PS51819">
    <property type="entry name" value="VOC"/>
    <property type="match status" value="1"/>
</dbReference>
<sequence>MNEVLPPLGIQRVKVVAVSVTNLDRANRFYKEKMGLEPAFEGTEQVGWWLGQVILMLKPDWAAPTDTPNPRVTLATEHAPATQDALRQRGITIANEVQVYGDFYVGSFLDSEGNKLWFCSPATASEPPHGT</sequence>
<dbReference type="AlphaFoldDB" id="A0A1A8XR74"/>
<dbReference type="Pfam" id="PF00903">
    <property type="entry name" value="Glyoxalase"/>
    <property type="match status" value="1"/>
</dbReference>
<name>A0A1A8XR74_9RHOO</name>
<accession>A0A1A8XR74</accession>
<dbReference type="InterPro" id="IPR029068">
    <property type="entry name" value="Glyas_Bleomycin-R_OHBP_Dase"/>
</dbReference>
<dbReference type="Proteomes" id="UP000199600">
    <property type="component" value="Unassembled WGS sequence"/>
</dbReference>
<reference evidence="2 3" key="1">
    <citation type="submission" date="2016-06" db="EMBL/GenBank/DDBJ databases">
        <authorList>
            <person name="Kjaerup R.B."/>
            <person name="Dalgaard T.S."/>
            <person name="Juul-Madsen H.R."/>
        </authorList>
    </citation>
    <scope>NUCLEOTIDE SEQUENCE [LARGE SCALE GENOMIC DNA]</scope>
    <source>
        <strain evidence="2">2</strain>
    </source>
</reference>
<dbReference type="CDD" id="cd06587">
    <property type="entry name" value="VOC"/>
    <property type="match status" value="1"/>
</dbReference>
<dbReference type="RefSeq" id="WP_186410765.1">
    <property type="nucleotide sequence ID" value="NZ_FLQY01000124.1"/>
</dbReference>
<protein>
    <submittedName>
        <fullName evidence="2">Glyoxalase/bleomycin resistance protein/dioxygenase</fullName>
    </submittedName>
</protein>
<organism evidence="2 3">
    <name type="scientific">Candidatus Propionivibrio aalborgensis</name>
    <dbReference type="NCBI Taxonomy" id="1860101"/>
    <lineage>
        <taxon>Bacteria</taxon>
        <taxon>Pseudomonadati</taxon>
        <taxon>Pseudomonadota</taxon>
        <taxon>Betaproteobacteria</taxon>
        <taxon>Rhodocyclales</taxon>
        <taxon>Rhodocyclaceae</taxon>
        <taxon>Propionivibrio</taxon>
    </lineage>
</organism>
<keyword evidence="2" id="KW-0223">Dioxygenase</keyword>
<dbReference type="InterPro" id="IPR037523">
    <property type="entry name" value="VOC_core"/>
</dbReference>